<name>A0ABY1WLV1_9GAMM</name>
<dbReference type="RefSeq" id="WP_130567692.1">
    <property type="nucleotide sequence ID" value="NZ_SHLY01000007.1"/>
</dbReference>
<dbReference type="EMBL" id="SHLY01000007">
    <property type="protein sequence ID" value="TAA41801.1"/>
    <property type="molecule type" value="Genomic_DNA"/>
</dbReference>
<evidence type="ECO:0000313" key="3">
    <source>
        <dbReference type="Proteomes" id="UP000292544"/>
    </source>
</evidence>
<dbReference type="Proteomes" id="UP000292544">
    <property type="component" value="Unassembled WGS sequence"/>
</dbReference>
<dbReference type="InterPro" id="IPR046919">
    <property type="entry name" value="ABC-3C_CTD10"/>
</dbReference>
<comment type="caution">
    <text evidence="2">The sequence shown here is derived from an EMBL/GenBank/DDBJ whole genome shotgun (WGS) entry which is preliminary data.</text>
</comment>
<gene>
    <name evidence="2" type="ORF">EXY25_16325</name>
</gene>
<accession>A0ABY1WLV1</accession>
<reference evidence="3" key="1">
    <citation type="submission" date="2019-02" db="EMBL/GenBank/DDBJ databases">
        <title>Draft genome sequence of Muricauda sp. 176CP4-71.</title>
        <authorList>
            <person name="Park J.-S."/>
        </authorList>
    </citation>
    <scope>NUCLEOTIDE SEQUENCE [LARGE SCALE GENOMIC DNA]</scope>
    <source>
        <strain evidence="3">176GS2-150</strain>
    </source>
</reference>
<evidence type="ECO:0000259" key="1">
    <source>
        <dbReference type="Pfam" id="PF20275"/>
    </source>
</evidence>
<proteinExistence type="predicted"/>
<evidence type="ECO:0000313" key="2">
    <source>
        <dbReference type="EMBL" id="TAA41801.1"/>
    </source>
</evidence>
<sequence length="276" mass="31810">MGKGSKARSYKPSTVRRLDILSGNECAAPDCSNQLVARDEKSIISKICHIEAASEEGPRFNDLMSDDDRRAYDNLILLCDECHIIIDNKDNEDDFPVSLLKEWKYEHEKKNLVSAEKNSSALRHVIRAISDTDFESDNEVEESNSNNDKFKIPDKIEHNCVKRHCSIINEYRVFFGKLNSLYKELEDNGSIRKNRLLRNVRNIYVKVKGSYVLDSKDPISVVRNNADEIFDEVQEHLMVMIGNRLDIDREDIFFAVSVVMVDGFMRCKILEEPSKK</sequence>
<organism evidence="2 3">
    <name type="scientific">Corallincola spongiicola</name>
    <dbReference type="NCBI Taxonomy" id="2520508"/>
    <lineage>
        <taxon>Bacteria</taxon>
        <taxon>Pseudomonadati</taxon>
        <taxon>Pseudomonadota</taxon>
        <taxon>Gammaproteobacteria</taxon>
        <taxon>Alteromonadales</taxon>
        <taxon>Psychromonadaceae</taxon>
        <taxon>Corallincola</taxon>
    </lineage>
</organism>
<keyword evidence="3" id="KW-1185">Reference proteome</keyword>
<dbReference type="Pfam" id="PF20275">
    <property type="entry name" value="CTD10"/>
    <property type="match status" value="1"/>
</dbReference>
<feature type="domain" description="ABC-three component systems C-terminal" evidence="1">
    <location>
        <begin position="121"/>
        <end position="271"/>
    </location>
</feature>
<protein>
    <recommendedName>
        <fullName evidence="1">ABC-three component systems C-terminal domain-containing protein</fullName>
    </recommendedName>
</protein>